<protein>
    <submittedName>
        <fullName evidence="1">Uncharacterized protein</fullName>
    </submittedName>
</protein>
<name>A0A162U5E3_PHYB8</name>
<gene>
    <name evidence="1" type="ORF">PHYBLDRAFT_187143</name>
</gene>
<dbReference type="InParanoid" id="A0A162U5E3"/>
<evidence type="ECO:0000313" key="1">
    <source>
        <dbReference type="EMBL" id="OAD73572.1"/>
    </source>
</evidence>
<proteinExistence type="predicted"/>
<dbReference type="RefSeq" id="XP_018291612.1">
    <property type="nucleotide sequence ID" value="XM_018439335.1"/>
</dbReference>
<keyword evidence="2" id="KW-1185">Reference proteome</keyword>
<organism evidence="1 2">
    <name type="scientific">Phycomyces blakesleeanus (strain ATCC 8743b / DSM 1359 / FGSC 10004 / NBRC 33097 / NRRL 1555)</name>
    <dbReference type="NCBI Taxonomy" id="763407"/>
    <lineage>
        <taxon>Eukaryota</taxon>
        <taxon>Fungi</taxon>
        <taxon>Fungi incertae sedis</taxon>
        <taxon>Mucoromycota</taxon>
        <taxon>Mucoromycotina</taxon>
        <taxon>Mucoromycetes</taxon>
        <taxon>Mucorales</taxon>
        <taxon>Phycomycetaceae</taxon>
        <taxon>Phycomyces</taxon>
    </lineage>
</organism>
<sequence>MVQPRYRWTSWFVRLYVKKDWDVYTAHIHLGDSCPFQECLPKSLPFFGKKIVALFVLHSLLPAYACNSLLKWCKFPEFQGSMLFESEKIGYFDQNLSNCNIINLEEVDHNVSHQSTNRKTSFKCFHAKVESGPLLLLCSSKPHDTCDAARTARTLCDIKRTKTKKQKVKQVPAQHVLQNAKR</sequence>
<dbReference type="Proteomes" id="UP000077315">
    <property type="component" value="Unassembled WGS sequence"/>
</dbReference>
<dbReference type="AlphaFoldDB" id="A0A162U5E3"/>
<dbReference type="EMBL" id="KV440981">
    <property type="protein sequence ID" value="OAD73572.1"/>
    <property type="molecule type" value="Genomic_DNA"/>
</dbReference>
<reference evidence="2" key="1">
    <citation type="submission" date="2015-06" db="EMBL/GenBank/DDBJ databases">
        <title>Expansion of signal transduction pathways in fungi by whole-genome duplication.</title>
        <authorList>
            <consortium name="DOE Joint Genome Institute"/>
            <person name="Corrochano L.M."/>
            <person name="Kuo A."/>
            <person name="Marcet-Houben M."/>
            <person name="Polaino S."/>
            <person name="Salamov A."/>
            <person name="Villalobos J.M."/>
            <person name="Alvarez M.I."/>
            <person name="Avalos J."/>
            <person name="Benito E.P."/>
            <person name="Benoit I."/>
            <person name="Burger G."/>
            <person name="Camino L.P."/>
            <person name="Canovas D."/>
            <person name="Cerda-Olmedo E."/>
            <person name="Cheng J.-F."/>
            <person name="Dominguez A."/>
            <person name="Elias M."/>
            <person name="Eslava A.P."/>
            <person name="Glaser F."/>
            <person name="Grimwood J."/>
            <person name="Gutierrez G."/>
            <person name="Heitman J."/>
            <person name="Henrissat B."/>
            <person name="Iturriaga E.A."/>
            <person name="Lang B.F."/>
            <person name="Lavin J.L."/>
            <person name="Lee S."/>
            <person name="Li W."/>
            <person name="Lindquist E."/>
            <person name="Lopez-Garcia S."/>
            <person name="Luque E.M."/>
            <person name="Marcos A.T."/>
            <person name="Martin J."/>
            <person name="McCluskey K."/>
            <person name="Medina H.R."/>
            <person name="Miralles-Duran A."/>
            <person name="Miyazaki A."/>
            <person name="Munoz-Torres E."/>
            <person name="Oguiza J.A."/>
            <person name="Ohm R."/>
            <person name="Olmedo M."/>
            <person name="Orejas M."/>
            <person name="Ortiz-Castellanos L."/>
            <person name="Pisabarro A.G."/>
            <person name="Rodriguez-Romero J."/>
            <person name="Ruiz-Herrera J."/>
            <person name="Ruiz-Vazquez R."/>
            <person name="Sanz C."/>
            <person name="Schackwitz W."/>
            <person name="Schmutz J."/>
            <person name="Shahriari M."/>
            <person name="Shelest E."/>
            <person name="Silva-Franco F."/>
            <person name="Soanes D."/>
            <person name="Syed K."/>
            <person name="Tagua V.G."/>
            <person name="Talbot N.J."/>
            <person name="Thon M."/>
            <person name="De vries R.P."/>
            <person name="Wiebenga A."/>
            <person name="Yadav J.S."/>
            <person name="Braun E.L."/>
            <person name="Baker S."/>
            <person name="Garre V."/>
            <person name="Horwitz B."/>
            <person name="Torres-Martinez S."/>
            <person name="Idnurm A."/>
            <person name="Herrera-Estrella A."/>
            <person name="Gabaldon T."/>
            <person name="Grigoriev I.V."/>
        </authorList>
    </citation>
    <scope>NUCLEOTIDE SEQUENCE [LARGE SCALE GENOMIC DNA]</scope>
    <source>
        <strain evidence="2">NRRL 1555(-)</strain>
    </source>
</reference>
<accession>A0A162U5E3</accession>
<evidence type="ECO:0000313" key="2">
    <source>
        <dbReference type="Proteomes" id="UP000077315"/>
    </source>
</evidence>
<dbReference type="GeneID" id="29000241"/>
<dbReference type="VEuPathDB" id="FungiDB:PHYBLDRAFT_187143"/>